<protein>
    <recommendedName>
        <fullName evidence="1">DUF7918 domain-containing protein</fullName>
    </recommendedName>
</protein>
<feature type="domain" description="DUF7918" evidence="1">
    <location>
        <begin position="16"/>
        <end position="209"/>
    </location>
</feature>
<proteinExistence type="predicted"/>
<organism evidence="2 3">
    <name type="scientific">Athelia psychrophila</name>
    <dbReference type="NCBI Taxonomy" id="1759441"/>
    <lineage>
        <taxon>Eukaryota</taxon>
        <taxon>Fungi</taxon>
        <taxon>Dikarya</taxon>
        <taxon>Basidiomycota</taxon>
        <taxon>Agaricomycotina</taxon>
        <taxon>Agaricomycetes</taxon>
        <taxon>Agaricomycetidae</taxon>
        <taxon>Atheliales</taxon>
        <taxon>Atheliaceae</taxon>
        <taxon>Athelia</taxon>
    </lineage>
</organism>
<gene>
    <name evidence="2" type="ORF">FIBSPDRAFT_895026</name>
</gene>
<dbReference type="OrthoDB" id="3364132at2759"/>
<sequence>MRIELQGYAAFVVCGDEEVPCYGIERSEDGKSVVCWIASEEGKEFSVKWTKPNHISEAMNGEVQIDDMDCGGRLMREFTALDYVYCREGIRTSAETIKHFVFASLKLTDDDDFLDASALTGLGDIVLSIYRIEITSMGNGWTPKPTPLQRPVHERIKKATAHRVQLGAETPTFERSDKIYYLKRLDNHPMAKFTFKYRPLDVLQANGIVSVPEVKDSSNDIDEPTLEMVQTTETDVLIPEIRKKRKAAVVPKEEAFSDEELEESDVANDDELKALQAEIRTLRSQQIKDLEERVHALQSKPSGSVKRKAAKRVKVERPTAEGFVSGEVIDLTEI</sequence>
<dbReference type="Pfam" id="PF25534">
    <property type="entry name" value="DUF7918"/>
    <property type="match status" value="1"/>
</dbReference>
<name>A0A166F514_9AGAM</name>
<dbReference type="InterPro" id="IPR057678">
    <property type="entry name" value="DUF7918"/>
</dbReference>
<dbReference type="AlphaFoldDB" id="A0A166F514"/>
<reference evidence="2 3" key="1">
    <citation type="journal article" date="2016" name="Mol. Biol. Evol.">
        <title>Comparative Genomics of Early-Diverging Mushroom-Forming Fungi Provides Insights into the Origins of Lignocellulose Decay Capabilities.</title>
        <authorList>
            <person name="Nagy L.G."/>
            <person name="Riley R."/>
            <person name="Tritt A."/>
            <person name="Adam C."/>
            <person name="Daum C."/>
            <person name="Floudas D."/>
            <person name="Sun H."/>
            <person name="Yadav J.S."/>
            <person name="Pangilinan J."/>
            <person name="Larsson K.H."/>
            <person name="Matsuura K."/>
            <person name="Barry K."/>
            <person name="Labutti K."/>
            <person name="Kuo R."/>
            <person name="Ohm R.A."/>
            <person name="Bhattacharya S.S."/>
            <person name="Shirouzu T."/>
            <person name="Yoshinaga Y."/>
            <person name="Martin F.M."/>
            <person name="Grigoriev I.V."/>
            <person name="Hibbett D.S."/>
        </authorList>
    </citation>
    <scope>NUCLEOTIDE SEQUENCE [LARGE SCALE GENOMIC DNA]</scope>
    <source>
        <strain evidence="2 3">CBS 109695</strain>
    </source>
</reference>
<dbReference type="PANTHER" id="PTHR36223:SF1">
    <property type="entry name" value="TRANSCRIPTION ELONGATION FACTOR EAF N-TERMINAL DOMAIN-CONTAINING PROTEIN"/>
    <property type="match status" value="1"/>
</dbReference>
<keyword evidence="3" id="KW-1185">Reference proteome</keyword>
<accession>A0A166F514</accession>
<dbReference type="STRING" id="436010.A0A166F514"/>
<dbReference type="PANTHER" id="PTHR36223">
    <property type="entry name" value="BETA-LACTAMASE-TYPE TRANSPEPTIDASE FOLD DOMAIN CONTAINING PROTEIN"/>
    <property type="match status" value="1"/>
</dbReference>
<evidence type="ECO:0000313" key="2">
    <source>
        <dbReference type="EMBL" id="KZP16441.1"/>
    </source>
</evidence>
<dbReference type="Proteomes" id="UP000076532">
    <property type="component" value="Unassembled WGS sequence"/>
</dbReference>
<dbReference type="EMBL" id="KV417593">
    <property type="protein sequence ID" value="KZP16441.1"/>
    <property type="molecule type" value="Genomic_DNA"/>
</dbReference>
<evidence type="ECO:0000259" key="1">
    <source>
        <dbReference type="Pfam" id="PF25534"/>
    </source>
</evidence>
<evidence type="ECO:0000313" key="3">
    <source>
        <dbReference type="Proteomes" id="UP000076532"/>
    </source>
</evidence>